<dbReference type="SUPFAM" id="SSF48403">
    <property type="entry name" value="Ankyrin repeat"/>
    <property type="match status" value="1"/>
</dbReference>
<evidence type="ECO:0000313" key="5">
    <source>
        <dbReference type="EMBL" id="KAJ6445197.1"/>
    </source>
</evidence>
<dbReference type="SMART" id="SM00248">
    <property type="entry name" value="ANK"/>
    <property type="match status" value="3"/>
</dbReference>
<evidence type="ECO:0000256" key="3">
    <source>
        <dbReference type="SAM" id="SignalP"/>
    </source>
</evidence>
<feature type="signal peptide" evidence="3">
    <location>
        <begin position="1"/>
        <end position="17"/>
    </location>
</feature>
<comment type="caution">
    <text evidence="5">The sequence shown here is derived from an EMBL/GenBank/DDBJ whole genome shotgun (WGS) entry which is preliminary data.</text>
</comment>
<dbReference type="InterPro" id="IPR055915">
    <property type="entry name" value="DUF7492"/>
</dbReference>
<dbReference type="Pfam" id="PF12796">
    <property type="entry name" value="Ank_2"/>
    <property type="match status" value="1"/>
</dbReference>
<keyword evidence="1" id="KW-0677">Repeat</keyword>
<dbReference type="EMBL" id="JAQHRD010000002">
    <property type="protein sequence ID" value="KAJ6445197.1"/>
    <property type="molecule type" value="Genomic_DNA"/>
</dbReference>
<evidence type="ECO:0000313" key="6">
    <source>
        <dbReference type="Proteomes" id="UP001163105"/>
    </source>
</evidence>
<dbReference type="InterPro" id="IPR036770">
    <property type="entry name" value="Ankyrin_rpt-contain_sf"/>
</dbReference>
<feature type="chain" id="PRO_5044339027" description="DUF7492 domain-containing protein" evidence="3">
    <location>
        <begin position="18"/>
        <end position="392"/>
    </location>
</feature>
<name>A0AB34G0N3_9HYPO</name>
<keyword evidence="6" id="KW-1185">Reference proteome</keyword>
<evidence type="ECO:0000256" key="1">
    <source>
        <dbReference type="ARBA" id="ARBA00022737"/>
    </source>
</evidence>
<dbReference type="Proteomes" id="UP001163105">
    <property type="component" value="Unassembled WGS sequence"/>
</dbReference>
<dbReference type="Pfam" id="PF24320">
    <property type="entry name" value="DUF7492"/>
    <property type="match status" value="1"/>
</dbReference>
<gene>
    <name evidence="5" type="ORF">O9K51_03602</name>
</gene>
<dbReference type="InterPro" id="IPR002110">
    <property type="entry name" value="Ankyrin_rpt"/>
</dbReference>
<keyword evidence="2" id="KW-0040">ANK repeat</keyword>
<dbReference type="AlphaFoldDB" id="A0AB34G0N3"/>
<dbReference type="Gene3D" id="1.25.40.20">
    <property type="entry name" value="Ankyrin repeat-containing domain"/>
    <property type="match status" value="1"/>
</dbReference>
<organism evidence="5 6">
    <name type="scientific">Purpureocillium lavendulum</name>
    <dbReference type="NCBI Taxonomy" id="1247861"/>
    <lineage>
        <taxon>Eukaryota</taxon>
        <taxon>Fungi</taxon>
        <taxon>Dikarya</taxon>
        <taxon>Ascomycota</taxon>
        <taxon>Pezizomycotina</taxon>
        <taxon>Sordariomycetes</taxon>
        <taxon>Hypocreomycetidae</taxon>
        <taxon>Hypocreales</taxon>
        <taxon>Ophiocordycipitaceae</taxon>
        <taxon>Purpureocillium</taxon>
    </lineage>
</organism>
<evidence type="ECO:0000259" key="4">
    <source>
        <dbReference type="Pfam" id="PF24320"/>
    </source>
</evidence>
<keyword evidence="3" id="KW-0732">Signal</keyword>
<feature type="domain" description="DUF7492" evidence="4">
    <location>
        <begin position="16"/>
        <end position="120"/>
    </location>
</feature>
<evidence type="ECO:0000256" key="2">
    <source>
        <dbReference type="ARBA" id="ARBA00023043"/>
    </source>
</evidence>
<proteinExistence type="predicted"/>
<sequence>MLPTLFVFVCAFSVIKSHSWVERLMVFDTHGTMVGVAGYPRGVISRLDPGFNDFQMQHLLPSSLTGANAPQDRICKATQTIGNYTNTLPPLYAWPGAFIALQYQENGHVTLPNLTPQKKSSGSHGPLPGAKVDEAVDLELELTIGEKLNNGRADAPRTAVLGSYLSILLLLPPPTYRAATAPMARHLTLYLLPTEIWLAVTRLISEKDFRALISTNWTIRQRLTYHLYYQMPRDASLICAVEADSAWAVQTAITTLHDRARVQGSCPYSFTALGLAAFRGHMHLVKILLERTSITPNWITINAAREAGQNEIARYLLEQSGFSNAADSNGRTMLWTASNKGNYELVEFLLGVDCVDVTRADNHNHTPMFRAILNGHHKIVELFMRSGKCPTT</sequence>
<protein>
    <recommendedName>
        <fullName evidence="4">DUF7492 domain-containing protein</fullName>
    </recommendedName>
</protein>
<dbReference type="PANTHER" id="PTHR24198">
    <property type="entry name" value="ANKYRIN REPEAT AND PROTEIN KINASE DOMAIN-CONTAINING PROTEIN"/>
    <property type="match status" value="1"/>
</dbReference>
<accession>A0AB34G0N3</accession>
<dbReference type="PANTHER" id="PTHR24198:SF165">
    <property type="entry name" value="ANKYRIN REPEAT-CONTAINING PROTEIN-RELATED"/>
    <property type="match status" value="1"/>
</dbReference>
<reference evidence="5" key="1">
    <citation type="submission" date="2023-01" db="EMBL/GenBank/DDBJ databases">
        <title>The growth and conidiation of Purpureocillium lavendulum are regulated by nitrogen source and histone H3K14 acetylation.</title>
        <authorList>
            <person name="Tang P."/>
            <person name="Han J."/>
            <person name="Zhang C."/>
            <person name="Tang P."/>
            <person name="Qi F."/>
            <person name="Zhang K."/>
            <person name="Liang L."/>
        </authorList>
    </citation>
    <scope>NUCLEOTIDE SEQUENCE</scope>
    <source>
        <strain evidence="5">YMF1.00683</strain>
    </source>
</reference>